<dbReference type="eggNOG" id="ENOG502T9V0">
    <property type="taxonomic scope" value="Eukaryota"/>
</dbReference>
<keyword evidence="4" id="KW-1185">Reference proteome</keyword>
<keyword evidence="1" id="KW-0732">Signal</keyword>
<feature type="chain" id="PRO_5006458352" description="DUF753 domain-containing protein" evidence="1">
    <location>
        <begin position="30"/>
        <end position="490"/>
    </location>
</feature>
<feature type="domain" description="DUF753" evidence="2">
    <location>
        <begin position="31"/>
        <end position="99"/>
    </location>
</feature>
<dbReference type="PANTHER" id="PTHR21721:SF27">
    <property type="entry name" value="GH09876P"/>
    <property type="match status" value="1"/>
</dbReference>
<reference evidence="3 4" key="1">
    <citation type="journal article" date="2007" name="Nature">
        <title>Evolution of genes and genomes on the Drosophila phylogeny.</title>
        <authorList>
            <consortium name="Drosophila 12 Genomes Consortium"/>
            <person name="Clark A.G."/>
            <person name="Eisen M.B."/>
            <person name="Smith D.R."/>
            <person name="Bergman C.M."/>
            <person name="Oliver B."/>
            <person name="Markow T.A."/>
            <person name="Kaufman T.C."/>
            <person name="Kellis M."/>
            <person name="Gelbart W."/>
            <person name="Iyer V.N."/>
            <person name="Pollard D.A."/>
            <person name="Sackton T.B."/>
            <person name="Larracuente A.M."/>
            <person name="Singh N.D."/>
            <person name="Abad J.P."/>
            <person name="Abt D.N."/>
            <person name="Adryan B."/>
            <person name="Aguade M."/>
            <person name="Akashi H."/>
            <person name="Anderson W.W."/>
            <person name="Aquadro C.F."/>
            <person name="Ardell D.H."/>
            <person name="Arguello R."/>
            <person name="Artieri C.G."/>
            <person name="Barbash D.A."/>
            <person name="Barker D."/>
            <person name="Barsanti P."/>
            <person name="Batterham P."/>
            <person name="Batzoglou S."/>
            <person name="Begun D."/>
            <person name="Bhutkar A."/>
            <person name="Blanco E."/>
            <person name="Bosak S.A."/>
            <person name="Bradley R.K."/>
            <person name="Brand A.D."/>
            <person name="Brent M.R."/>
            <person name="Brooks A.N."/>
            <person name="Brown R.H."/>
            <person name="Butlin R.K."/>
            <person name="Caggese C."/>
            <person name="Calvi B.R."/>
            <person name="Bernardo de Carvalho A."/>
            <person name="Caspi A."/>
            <person name="Castrezana S."/>
            <person name="Celniker S.E."/>
            <person name="Chang J.L."/>
            <person name="Chapple C."/>
            <person name="Chatterji S."/>
            <person name="Chinwalla A."/>
            <person name="Civetta A."/>
            <person name="Clifton S.W."/>
            <person name="Comeron J.M."/>
            <person name="Costello J.C."/>
            <person name="Coyne J.A."/>
            <person name="Daub J."/>
            <person name="David R.G."/>
            <person name="Delcher A.L."/>
            <person name="Delehaunty K."/>
            <person name="Do C.B."/>
            <person name="Ebling H."/>
            <person name="Edwards K."/>
            <person name="Eickbush T."/>
            <person name="Evans J.D."/>
            <person name="Filipski A."/>
            <person name="Findeiss S."/>
            <person name="Freyhult E."/>
            <person name="Fulton L."/>
            <person name="Fulton R."/>
            <person name="Garcia A.C."/>
            <person name="Gardiner A."/>
            <person name="Garfield D.A."/>
            <person name="Garvin B.E."/>
            <person name="Gibson G."/>
            <person name="Gilbert D."/>
            <person name="Gnerre S."/>
            <person name="Godfrey J."/>
            <person name="Good R."/>
            <person name="Gotea V."/>
            <person name="Gravely B."/>
            <person name="Greenberg A.J."/>
            <person name="Griffiths-Jones S."/>
            <person name="Gross S."/>
            <person name="Guigo R."/>
            <person name="Gustafson E.A."/>
            <person name="Haerty W."/>
            <person name="Hahn M.W."/>
            <person name="Halligan D.L."/>
            <person name="Halpern A.L."/>
            <person name="Halter G.M."/>
            <person name="Han M.V."/>
            <person name="Heger A."/>
            <person name="Hillier L."/>
            <person name="Hinrichs A.S."/>
            <person name="Holmes I."/>
            <person name="Hoskins R.A."/>
            <person name="Hubisz M.J."/>
            <person name="Hultmark D."/>
            <person name="Huntley M.A."/>
            <person name="Jaffe D.B."/>
            <person name="Jagadeeshan S."/>
            <person name="Jeck W.R."/>
            <person name="Johnson J."/>
            <person name="Jones C.D."/>
            <person name="Jordan W.C."/>
            <person name="Karpen G.H."/>
            <person name="Kataoka E."/>
            <person name="Keightley P.D."/>
            <person name="Kheradpour P."/>
            <person name="Kirkness E.F."/>
            <person name="Koerich L.B."/>
            <person name="Kristiansen K."/>
            <person name="Kudrna D."/>
            <person name="Kulathinal R.J."/>
            <person name="Kumar S."/>
            <person name="Kwok R."/>
            <person name="Lander E."/>
            <person name="Langley C.H."/>
            <person name="Lapoint R."/>
            <person name="Lazzaro B.P."/>
            <person name="Lee S.J."/>
            <person name="Levesque L."/>
            <person name="Li R."/>
            <person name="Lin C.F."/>
            <person name="Lin M.F."/>
            <person name="Lindblad-Toh K."/>
            <person name="Llopart A."/>
            <person name="Long M."/>
            <person name="Low L."/>
            <person name="Lozovsky E."/>
            <person name="Lu J."/>
            <person name="Luo M."/>
            <person name="Machado C.A."/>
            <person name="Makalowski W."/>
            <person name="Marzo M."/>
            <person name="Matsuda M."/>
            <person name="Matzkin L."/>
            <person name="McAllister B."/>
            <person name="McBride C.S."/>
            <person name="McKernan B."/>
            <person name="McKernan K."/>
            <person name="Mendez-Lago M."/>
            <person name="Minx P."/>
            <person name="Mollenhauer M.U."/>
            <person name="Montooth K."/>
            <person name="Mount S.M."/>
            <person name="Mu X."/>
            <person name="Myers E."/>
            <person name="Negre B."/>
            <person name="Newfeld S."/>
            <person name="Nielsen R."/>
            <person name="Noor M.A."/>
            <person name="O'Grady P."/>
            <person name="Pachter L."/>
            <person name="Papaceit M."/>
            <person name="Parisi M.J."/>
            <person name="Parisi M."/>
            <person name="Parts L."/>
            <person name="Pedersen J.S."/>
            <person name="Pesole G."/>
            <person name="Phillippy A.M."/>
            <person name="Ponting C.P."/>
            <person name="Pop M."/>
            <person name="Porcelli D."/>
            <person name="Powell J.R."/>
            <person name="Prohaska S."/>
            <person name="Pruitt K."/>
            <person name="Puig M."/>
            <person name="Quesneville H."/>
            <person name="Ram K.R."/>
            <person name="Rand D."/>
            <person name="Rasmussen M.D."/>
            <person name="Reed L.K."/>
            <person name="Reenan R."/>
            <person name="Reily A."/>
            <person name="Remington K.A."/>
            <person name="Rieger T.T."/>
            <person name="Ritchie M.G."/>
            <person name="Robin C."/>
            <person name="Rogers Y.H."/>
            <person name="Rohde C."/>
            <person name="Rozas J."/>
            <person name="Rubenfield M.J."/>
            <person name="Ruiz A."/>
            <person name="Russo S."/>
            <person name="Salzberg S.L."/>
            <person name="Sanchez-Gracia A."/>
            <person name="Saranga D.J."/>
            <person name="Sato H."/>
            <person name="Schaeffer S.W."/>
            <person name="Schatz M.C."/>
            <person name="Schlenke T."/>
            <person name="Schwartz R."/>
            <person name="Segarra C."/>
            <person name="Singh R.S."/>
            <person name="Sirot L."/>
            <person name="Sirota M."/>
            <person name="Sisneros N.B."/>
            <person name="Smith C.D."/>
            <person name="Smith T.F."/>
            <person name="Spieth J."/>
            <person name="Stage D.E."/>
            <person name="Stark A."/>
            <person name="Stephan W."/>
            <person name="Strausberg R.L."/>
            <person name="Strempel S."/>
            <person name="Sturgill D."/>
            <person name="Sutton G."/>
            <person name="Sutton G.G."/>
            <person name="Tao W."/>
            <person name="Teichmann S."/>
            <person name="Tobari Y.N."/>
            <person name="Tomimura Y."/>
            <person name="Tsolas J.M."/>
            <person name="Valente V.L."/>
            <person name="Venter E."/>
            <person name="Venter J.C."/>
            <person name="Vicario S."/>
            <person name="Vieira F.G."/>
            <person name="Vilella A.J."/>
            <person name="Villasante A."/>
            <person name="Walenz B."/>
            <person name="Wang J."/>
            <person name="Wasserman M."/>
            <person name="Watts T."/>
            <person name="Wilson D."/>
            <person name="Wilson R.K."/>
            <person name="Wing R.A."/>
            <person name="Wolfner M.F."/>
            <person name="Wong A."/>
            <person name="Wong G.K."/>
            <person name="Wu C.I."/>
            <person name="Wu G."/>
            <person name="Yamamoto D."/>
            <person name="Yang H.P."/>
            <person name="Yang S.P."/>
            <person name="Yorke J.A."/>
            <person name="Yoshida K."/>
            <person name="Zdobnov E."/>
            <person name="Zhang P."/>
            <person name="Zhang Y."/>
            <person name="Zimin A.V."/>
            <person name="Baldwin J."/>
            <person name="Abdouelleil A."/>
            <person name="Abdulkadir J."/>
            <person name="Abebe A."/>
            <person name="Abera B."/>
            <person name="Abreu J."/>
            <person name="Acer S.C."/>
            <person name="Aftuck L."/>
            <person name="Alexander A."/>
            <person name="An P."/>
            <person name="Anderson E."/>
            <person name="Anderson S."/>
            <person name="Arachi H."/>
            <person name="Azer M."/>
            <person name="Bachantsang P."/>
            <person name="Barry A."/>
            <person name="Bayul T."/>
            <person name="Berlin A."/>
            <person name="Bessette D."/>
            <person name="Bloom T."/>
            <person name="Blye J."/>
            <person name="Boguslavskiy L."/>
            <person name="Bonnet C."/>
            <person name="Boukhgalter B."/>
            <person name="Bourzgui I."/>
            <person name="Brown A."/>
            <person name="Cahill P."/>
            <person name="Channer S."/>
            <person name="Cheshatsang Y."/>
            <person name="Chuda L."/>
            <person name="Citroen M."/>
            <person name="Collymore A."/>
            <person name="Cooke P."/>
            <person name="Costello M."/>
            <person name="D'Aco K."/>
            <person name="Daza R."/>
            <person name="De Haan G."/>
            <person name="DeGray S."/>
            <person name="DeMaso C."/>
            <person name="Dhargay N."/>
            <person name="Dooley K."/>
            <person name="Dooley E."/>
            <person name="Doricent M."/>
            <person name="Dorje P."/>
            <person name="Dorjee K."/>
            <person name="Dupes A."/>
            <person name="Elong R."/>
            <person name="Falk J."/>
            <person name="Farina A."/>
            <person name="Faro S."/>
            <person name="Ferguson D."/>
            <person name="Fisher S."/>
            <person name="Foley C.D."/>
            <person name="Franke A."/>
            <person name="Friedrich D."/>
            <person name="Gadbois L."/>
            <person name="Gearin G."/>
            <person name="Gearin C.R."/>
            <person name="Giannoukos G."/>
            <person name="Goode T."/>
            <person name="Graham J."/>
            <person name="Grandbois E."/>
            <person name="Grewal S."/>
            <person name="Gyaltsen K."/>
            <person name="Hafez N."/>
            <person name="Hagos B."/>
            <person name="Hall J."/>
            <person name="Henson C."/>
            <person name="Hollinger A."/>
            <person name="Honan T."/>
            <person name="Huard M.D."/>
            <person name="Hughes L."/>
            <person name="Hurhula B."/>
            <person name="Husby M.E."/>
            <person name="Kamat A."/>
            <person name="Kanga B."/>
            <person name="Kashin S."/>
            <person name="Khazanovich D."/>
            <person name="Kisner P."/>
            <person name="Lance K."/>
            <person name="Lara M."/>
            <person name="Lee W."/>
            <person name="Lennon N."/>
            <person name="Letendre F."/>
            <person name="LeVine R."/>
            <person name="Lipovsky A."/>
            <person name="Liu X."/>
            <person name="Liu J."/>
            <person name="Liu S."/>
            <person name="Lokyitsang T."/>
            <person name="Lokyitsang Y."/>
            <person name="Lubonja R."/>
            <person name="Lui A."/>
            <person name="MacDonald P."/>
            <person name="Magnisalis V."/>
            <person name="Maru K."/>
            <person name="Matthews C."/>
            <person name="McCusker W."/>
            <person name="McDonough S."/>
            <person name="Mehta T."/>
            <person name="Meldrim J."/>
            <person name="Meneus L."/>
            <person name="Mihai O."/>
            <person name="Mihalev A."/>
            <person name="Mihova T."/>
            <person name="Mittelman R."/>
            <person name="Mlenga V."/>
            <person name="Montmayeur A."/>
            <person name="Mulrain L."/>
            <person name="Navidi A."/>
            <person name="Naylor J."/>
            <person name="Negash T."/>
            <person name="Nguyen T."/>
            <person name="Nguyen N."/>
            <person name="Nicol R."/>
            <person name="Norbu C."/>
            <person name="Norbu N."/>
            <person name="Novod N."/>
            <person name="O'Neill B."/>
            <person name="Osman S."/>
            <person name="Markiewicz E."/>
            <person name="Oyono O.L."/>
            <person name="Patti C."/>
            <person name="Phunkhang P."/>
            <person name="Pierre F."/>
            <person name="Priest M."/>
            <person name="Raghuraman S."/>
            <person name="Rege F."/>
            <person name="Reyes R."/>
            <person name="Rise C."/>
            <person name="Rogov P."/>
            <person name="Ross K."/>
            <person name="Ryan E."/>
            <person name="Settipalli S."/>
            <person name="Shea T."/>
            <person name="Sherpa N."/>
            <person name="Shi L."/>
            <person name="Shih D."/>
            <person name="Sparrow T."/>
            <person name="Spaulding J."/>
            <person name="Stalker J."/>
            <person name="Stange-Thomann N."/>
            <person name="Stavropoulos S."/>
            <person name="Stone C."/>
            <person name="Strader C."/>
            <person name="Tesfaye S."/>
            <person name="Thomson T."/>
            <person name="Thoulutsang Y."/>
            <person name="Thoulutsang D."/>
            <person name="Topham K."/>
            <person name="Topping I."/>
            <person name="Tsamla T."/>
            <person name="Vassiliev H."/>
            <person name="Vo A."/>
            <person name="Wangchuk T."/>
            <person name="Wangdi T."/>
            <person name="Weiand M."/>
            <person name="Wilkinson J."/>
            <person name="Wilson A."/>
            <person name="Yadav S."/>
            <person name="Young G."/>
            <person name="Yu Q."/>
            <person name="Zembek L."/>
            <person name="Zhong D."/>
            <person name="Zimmer A."/>
            <person name="Zwirko Z."/>
            <person name="Jaffe D.B."/>
            <person name="Alvarez P."/>
            <person name="Brockman W."/>
            <person name="Butler J."/>
            <person name="Chin C."/>
            <person name="Gnerre S."/>
            <person name="Grabherr M."/>
            <person name="Kleber M."/>
            <person name="Mauceli E."/>
            <person name="MacCallum I."/>
        </authorList>
    </citation>
    <scope>NUCLEOTIDE SEQUENCE [LARGE SCALE GENOMIC DNA]</scope>
    <source>
        <strain evidence="4">Tucson 14030-0811.24</strain>
    </source>
</reference>
<dbReference type="AlphaFoldDB" id="B4NDG8"/>
<proteinExistence type="predicted"/>
<evidence type="ECO:0000313" key="3">
    <source>
        <dbReference type="EMBL" id="EDW82874.2"/>
    </source>
</evidence>
<dbReference type="Proteomes" id="UP000007798">
    <property type="component" value="Unassembled WGS sequence"/>
</dbReference>
<feature type="signal peptide" evidence="1">
    <location>
        <begin position="1"/>
        <end position="29"/>
    </location>
</feature>
<organism evidence="3 4">
    <name type="scientific">Drosophila willistoni</name>
    <name type="common">Fruit fly</name>
    <dbReference type="NCBI Taxonomy" id="7260"/>
    <lineage>
        <taxon>Eukaryota</taxon>
        <taxon>Metazoa</taxon>
        <taxon>Ecdysozoa</taxon>
        <taxon>Arthropoda</taxon>
        <taxon>Hexapoda</taxon>
        <taxon>Insecta</taxon>
        <taxon>Pterygota</taxon>
        <taxon>Neoptera</taxon>
        <taxon>Endopterygota</taxon>
        <taxon>Diptera</taxon>
        <taxon>Brachycera</taxon>
        <taxon>Muscomorpha</taxon>
        <taxon>Ephydroidea</taxon>
        <taxon>Drosophilidae</taxon>
        <taxon>Drosophila</taxon>
        <taxon>Sophophora</taxon>
    </lineage>
</organism>
<dbReference type="PANTHER" id="PTHR21721">
    <property type="entry name" value="GH09876P-RELATED"/>
    <property type="match status" value="1"/>
</dbReference>
<protein>
    <recommendedName>
        <fullName evidence="2">DUF753 domain-containing protein</fullName>
    </recommendedName>
</protein>
<sequence length="490" mass="54370">MAIRLLDTLLKLQLLIIAGTLLFRGVSYSLECYACDSAEDPECATRPGQQLEVEECSGATDLCVTSITAGLTRRGCLGRLYPNGYCAAPCDSCNTSLCNRHVFPTDRLRCYQCSGSTCIDVANRPELLLPCPVYNEDDRCYTNILHLSNTMRGCEHTNLPDTCPHVCLKCNYNGCNSELTVTESRCLQCTHMRLSPNPDCLREQALINDDETVQCALTNETVTQCVNKVMLGHREQCYTHLNTQTEVLQRGCSTTMGFFPTGELTQCYGDYCNAQCQDIACGTCNSTSNPNCRTGINLSTEKCAAGTVACYACEQVVFLFHSISNLCLNMYIPPDTFLRRGCADADFIPATDQGETCQLCRSSDNCNRYSVRSCYRCNSQEQDDDDCAEMNLPSAMTISNCTDPMELCVSTVISRLNLIYTVRGCASQVPECSANDPYCVKCNGSLCNNIPTQWAMEKIEQSNIHLLDSPKQQKQRWAALTLLKYLWPDP</sequence>
<evidence type="ECO:0000259" key="2">
    <source>
        <dbReference type="Pfam" id="PF05444"/>
    </source>
</evidence>
<evidence type="ECO:0000256" key="1">
    <source>
        <dbReference type="SAM" id="SignalP"/>
    </source>
</evidence>
<dbReference type="OrthoDB" id="7901576at2759"/>
<accession>B4NDG8</accession>
<evidence type="ECO:0000313" key="4">
    <source>
        <dbReference type="Proteomes" id="UP000007798"/>
    </source>
</evidence>
<gene>
    <name evidence="3" type="primary">Dwil\GK24922</name>
    <name evidence="3" type="ORF">Dwil_GK24922</name>
</gene>
<dbReference type="InterPro" id="IPR008472">
    <property type="entry name" value="DUF753"/>
</dbReference>
<dbReference type="InParanoid" id="B4NDG8"/>
<dbReference type="Pfam" id="PF05444">
    <property type="entry name" value="DUF753"/>
    <property type="match status" value="1"/>
</dbReference>
<dbReference type="EMBL" id="CH964239">
    <property type="protein sequence ID" value="EDW82874.2"/>
    <property type="molecule type" value="Genomic_DNA"/>
</dbReference>
<name>B4NDG8_DROWI</name>
<dbReference type="HOGENOM" id="CLU_036749_0_0_1"/>